<dbReference type="EMBL" id="KB726963">
    <property type="protein sequence ID" value="EMT66949.1"/>
    <property type="molecule type" value="Genomic_DNA"/>
</dbReference>
<dbReference type="HOGENOM" id="CLU_2096927_0_0_1"/>
<keyword evidence="1" id="KW-1133">Transmembrane helix</keyword>
<keyword evidence="1" id="KW-0812">Transmembrane</keyword>
<keyword evidence="3" id="KW-1185">Reference proteome</keyword>
<reference evidence="3" key="2">
    <citation type="journal article" date="2014" name="PLoS ONE">
        <title>Genome and Transcriptome Analysis of the Fungal Pathogen Fusarium oxysporum f. sp. cubense Causing Banana Vascular Wilt Disease.</title>
        <authorList>
            <person name="Guo L."/>
            <person name="Han L."/>
            <person name="Yang L."/>
            <person name="Zeng H."/>
            <person name="Fan D."/>
            <person name="Zhu Y."/>
            <person name="Feng Y."/>
            <person name="Wang G."/>
            <person name="Peng C."/>
            <person name="Jiang X."/>
            <person name="Zhou D."/>
            <person name="Ni P."/>
            <person name="Liang C."/>
            <person name="Liu L."/>
            <person name="Wang J."/>
            <person name="Mao C."/>
            <person name="Fang X."/>
            <person name="Peng M."/>
            <person name="Huang J."/>
        </authorList>
    </citation>
    <scope>NUCLEOTIDE SEQUENCE [LARGE SCALE GENOMIC DNA]</scope>
    <source>
        <strain evidence="3">race 4</strain>
    </source>
</reference>
<organism evidence="2 3">
    <name type="scientific">Fusarium oxysporum f. sp. cubense (strain race 4)</name>
    <name type="common">Panama disease fungus</name>
    <dbReference type="NCBI Taxonomy" id="2502994"/>
    <lineage>
        <taxon>Eukaryota</taxon>
        <taxon>Fungi</taxon>
        <taxon>Dikarya</taxon>
        <taxon>Ascomycota</taxon>
        <taxon>Pezizomycotina</taxon>
        <taxon>Sordariomycetes</taxon>
        <taxon>Hypocreomycetidae</taxon>
        <taxon>Hypocreales</taxon>
        <taxon>Nectriaceae</taxon>
        <taxon>Fusarium</taxon>
        <taxon>Fusarium oxysporum species complex</taxon>
    </lineage>
</organism>
<dbReference type="GO" id="GO:0120029">
    <property type="term" value="P:proton export across plasma membrane"/>
    <property type="evidence" value="ECO:0007669"/>
    <property type="project" value="InterPro"/>
</dbReference>
<dbReference type="STRING" id="1229665.N1RMC5"/>
<feature type="transmembrane region" description="Helical" evidence="1">
    <location>
        <begin position="73"/>
        <end position="93"/>
    </location>
</feature>
<evidence type="ECO:0000313" key="2">
    <source>
        <dbReference type="EMBL" id="EMT66949.1"/>
    </source>
</evidence>
<evidence type="ECO:0000256" key="1">
    <source>
        <dbReference type="SAM" id="Phobius"/>
    </source>
</evidence>
<dbReference type="GO" id="GO:0042391">
    <property type="term" value="P:regulation of membrane potential"/>
    <property type="evidence" value="ECO:0007669"/>
    <property type="project" value="InterPro"/>
</dbReference>
<dbReference type="AlphaFoldDB" id="N1RMC5"/>
<gene>
    <name evidence="2" type="ORF">FOC4_g10003487</name>
</gene>
<sequence length="116" mass="12524">MPVLNLSELNIVLGVLGAFMVLYGIISVKIKQAWYLGEALPAVFFGVILGPIAAKFIESEKWGSAEPGQTSAITLGIARVMIGVQLVIAGYQLPAKYGLTRWKEMALCLLPIMTVM</sequence>
<feature type="transmembrane region" description="Helical" evidence="1">
    <location>
        <begin position="33"/>
        <end position="53"/>
    </location>
</feature>
<reference evidence="3" key="1">
    <citation type="submission" date="2012-09" db="EMBL/GenBank/DDBJ databases">
        <title>Genome sequencing and comparative transcriptomics of race 1 and race 4 of banana pathogen: Fusarium oxysporum f. sp. cubense.</title>
        <authorList>
            <person name="Fang X."/>
            <person name="Huang J."/>
        </authorList>
    </citation>
    <scope>NUCLEOTIDE SEQUENCE [LARGE SCALE GENOMIC DNA]</scope>
    <source>
        <strain evidence="3">race 4</strain>
    </source>
</reference>
<accession>N1RMC5</accession>
<keyword evidence="1" id="KW-0472">Membrane</keyword>
<evidence type="ECO:0000313" key="3">
    <source>
        <dbReference type="Proteomes" id="UP000016929"/>
    </source>
</evidence>
<protein>
    <submittedName>
        <fullName evidence="2">Na(+)/H(+) antiporter</fullName>
    </submittedName>
</protein>
<name>N1RMC5_FUSC4</name>
<dbReference type="PANTHER" id="PTHR31382">
    <property type="entry name" value="NA(+)/H(+) ANTIPORTER"/>
    <property type="match status" value="1"/>
</dbReference>
<dbReference type="InterPro" id="IPR004712">
    <property type="entry name" value="Na+/H+_antiporter_fungi"/>
</dbReference>
<dbReference type="GO" id="GO:0036376">
    <property type="term" value="P:sodium ion export across plasma membrane"/>
    <property type="evidence" value="ECO:0007669"/>
    <property type="project" value="InterPro"/>
</dbReference>
<dbReference type="GO" id="GO:0005886">
    <property type="term" value="C:plasma membrane"/>
    <property type="evidence" value="ECO:0007669"/>
    <property type="project" value="InterPro"/>
</dbReference>
<dbReference type="PANTHER" id="PTHR31382:SF3">
    <property type="entry name" value="SODIUM ION_PROTON EXCHANGER (EUROFUNG)"/>
    <property type="match status" value="1"/>
</dbReference>
<proteinExistence type="predicted"/>
<dbReference type="Proteomes" id="UP000016929">
    <property type="component" value="Unassembled WGS sequence"/>
</dbReference>
<dbReference type="GO" id="GO:0015385">
    <property type="term" value="F:sodium:proton antiporter activity"/>
    <property type="evidence" value="ECO:0007669"/>
    <property type="project" value="InterPro"/>
</dbReference>
<feature type="transmembrane region" description="Helical" evidence="1">
    <location>
        <begin position="6"/>
        <end position="26"/>
    </location>
</feature>